<proteinExistence type="predicted"/>
<evidence type="ECO:0000313" key="2">
    <source>
        <dbReference type="EMBL" id="KAF2758696.1"/>
    </source>
</evidence>
<dbReference type="AlphaFoldDB" id="A0A6A6W9Y1"/>
<dbReference type="PANTHER" id="PTHR24148">
    <property type="entry name" value="ANKYRIN REPEAT DOMAIN-CONTAINING PROTEIN 39 HOMOLOG-RELATED"/>
    <property type="match status" value="1"/>
</dbReference>
<dbReference type="OrthoDB" id="270167at2759"/>
<dbReference type="GeneID" id="54482133"/>
<dbReference type="InterPro" id="IPR052895">
    <property type="entry name" value="HetReg/Transcr_Mod"/>
</dbReference>
<dbReference type="Proteomes" id="UP000799437">
    <property type="component" value="Unassembled WGS sequence"/>
</dbReference>
<dbReference type="RefSeq" id="XP_033601147.1">
    <property type="nucleotide sequence ID" value="XM_033741079.1"/>
</dbReference>
<keyword evidence="3" id="KW-1185">Reference proteome</keyword>
<protein>
    <recommendedName>
        <fullName evidence="1">Heterokaryon incompatibility domain-containing protein</fullName>
    </recommendedName>
</protein>
<dbReference type="InterPro" id="IPR010730">
    <property type="entry name" value="HET"/>
</dbReference>
<dbReference type="PANTHER" id="PTHR24148:SF73">
    <property type="entry name" value="HET DOMAIN PROTEIN (AFU_ORTHOLOGUE AFUA_8G01020)"/>
    <property type="match status" value="1"/>
</dbReference>
<dbReference type="EMBL" id="ML996571">
    <property type="protein sequence ID" value="KAF2758696.1"/>
    <property type="molecule type" value="Genomic_DNA"/>
</dbReference>
<organism evidence="2 3">
    <name type="scientific">Pseudovirgaria hyperparasitica</name>
    <dbReference type="NCBI Taxonomy" id="470096"/>
    <lineage>
        <taxon>Eukaryota</taxon>
        <taxon>Fungi</taxon>
        <taxon>Dikarya</taxon>
        <taxon>Ascomycota</taxon>
        <taxon>Pezizomycotina</taxon>
        <taxon>Dothideomycetes</taxon>
        <taxon>Dothideomycetes incertae sedis</taxon>
        <taxon>Acrospermales</taxon>
        <taxon>Acrospermaceae</taxon>
        <taxon>Pseudovirgaria</taxon>
    </lineage>
</organism>
<evidence type="ECO:0000259" key="1">
    <source>
        <dbReference type="Pfam" id="PF06985"/>
    </source>
</evidence>
<feature type="domain" description="Heterokaryon incompatibility" evidence="1">
    <location>
        <begin position="90"/>
        <end position="226"/>
    </location>
</feature>
<gene>
    <name evidence="2" type="ORF">EJ05DRAFT_361776</name>
</gene>
<reference evidence="2" key="1">
    <citation type="journal article" date="2020" name="Stud. Mycol.">
        <title>101 Dothideomycetes genomes: a test case for predicting lifestyles and emergence of pathogens.</title>
        <authorList>
            <person name="Haridas S."/>
            <person name="Albert R."/>
            <person name="Binder M."/>
            <person name="Bloem J."/>
            <person name="Labutti K."/>
            <person name="Salamov A."/>
            <person name="Andreopoulos B."/>
            <person name="Baker S."/>
            <person name="Barry K."/>
            <person name="Bills G."/>
            <person name="Bluhm B."/>
            <person name="Cannon C."/>
            <person name="Castanera R."/>
            <person name="Culley D."/>
            <person name="Daum C."/>
            <person name="Ezra D."/>
            <person name="Gonzalez J."/>
            <person name="Henrissat B."/>
            <person name="Kuo A."/>
            <person name="Liang C."/>
            <person name="Lipzen A."/>
            <person name="Lutzoni F."/>
            <person name="Magnuson J."/>
            <person name="Mondo S."/>
            <person name="Nolan M."/>
            <person name="Ohm R."/>
            <person name="Pangilinan J."/>
            <person name="Park H.-J."/>
            <person name="Ramirez L."/>
            <person name="Alfaro M."/>
            <person name="Sun H."/>
            <person name="Tritt A."/>
            <person name="Yoshinaga Y."/>
            <person name="Zwiers L.-H."/>
            <person name="Turgeon B."/>
            <person name="Goodwin S."/>
            <person name="Spatafora J."/>
            <person name="Crous P."/>
            <person name="Grigoriev I."/>
        </authorList>
    </citation>
    <scope>NUCLEOTIDE SEQUENCE</scope>
    <source>
        <strain evidence="2">CBS 121739</strain>
    </source>
</reference>
<sequence>MNERKTVDEDTIVVQLSEANKLQLFDEALRALSVQKQESALALDRLRDFNPNIGKCVHEKEDAVSKAPFRLLFQRDARIIADRSAKVSSYLVVSYSWHNEFWSPGNPEQHKPWPFCEAIADTILGLRESVDEGIFVDQPCIDQNNTEEKLYAIASMNIIYRSARRMIILLEDVMLTASEEVVLGKFLGAMLDGNVDSEIEPSEMILLASVFTRVASSRWFSRAWCGHEIKTSKTWRNTSPLKSATVRMYDESGNVVRAPLLFFVWLGPVVYRVLTQQKLSPLWDPEAQQDAYWKFSTAIEWSPFQRLPSLDSGVSYALQYARIGRLQCLIPKDRINITLNICGINLYYDGPASTDDECFFISWLIALAFKQLSVLTCTGPALRLSTQTASWARHPRGDYILPELHHHAVSPDAGISRISESWIELDMLLFHTTASYTATRFESQASDVMTATAKLKDRHSKYHIQLVAICIEQGVDWIIKTGRALKETANSQEHLVELFSAVDDSTSGLARELLALQGYAEQTTHRYLEAFLEPVKECLFVLMHPEFYPMTVEDHALIQVDRYGHRALTKTVTSTREHCLAIPTGLAHSSYGIHVRRAWVLERVDHATGQWPVNQNTTASPPCAGPTRDLRVKPFVASDHLRVLSTRTQTSATEPLAWRVVEKIPLVGFETIKPDGKFVSLLHAQKVWGSDFWYDSRYLPETID</sequence>
<accession>A0A6A6W9Y1</accession>
<name>A0A6A6W9Y1_9PEZI</name>
<evidence type="ECO:0000313" key="3">
    <source>
        <dbReference type="Proteomes" id="UP000799437"/>
    </source>
</evidence>
<dbReference type="Pfam" id="PF06985">
    <property type="entry name" value="HET"/>
    <property type="match status" value="1"/>
</dbReference>